<organism evidence="1 2">
    <name type="scientific">Halomonas marinisediminis</name>
    <dbReference type="NCBI Taxonomy" id="2546095"/>
    <lineage>
        <taxon>Bacteria</taxon>
        <taxon>Pseudomonadati</taxon>
        <taxon>Pseudomonadota</taxon>
        <taxon>Gammaproteobacteria</taxon>
        <taxon>Oceanospirillales</taxon>
        <taxon>Halomonadaceae</taxon>
        <taxon>Halomonas</taxon>
    </lineage>
</organism>
<proteinExistence type="predicted"/>
<accession>A0ABY2D3D4</accession>
<dbReference type="Proteomes" id="UP000294823">
    <property type="component" value="Unassembled WGS sequence"/>
</dbReference>
<dbReference type="EMBL" id="SLTR01000173">
    <property type="protein sequence ID" value="TDA93074.1"/>
    <property type="molecule type" value="Genomic_DNA"/>
</dbReference>
<comment type="caution">
    <text evidence="1">The sequence shown here is derived from an EMBL/GenBank/DDBJ whole genome shotgun (WGS) entry which is preliminary data.</text>
</comment>
<keyword evidence="2" id="KW-1185">Reference proteome</keyword>
<sequence length="82" mass="9823">MNEICCLIKNETTVDDKNFYIIQESDSKKEHLIPVNQIHTFKNIKPFRKYNFLKENNPNLNKTYLSIIHPDFKIGQERDLKI</sequence>
<reference evidence="1 2" key="1">
    <citation type="submission" date="2019-03" db="EMBL/GenBank/DDBJ databases">
        <title>Halomonas marinisediminis sp. nov., a moderately halophilic bacterium isolated from the Bohai Gulf.</title>
        <authorList>
            <person name="Ji X."/>
        </authorList>
    </citation>
    <scope>NUCLEOTIDE SEQUENCE [LARGE SCALE GENOMIC DNA]</scope>
    <source>
        <strain evidence="1 2">204</strain>
    </source>
</reference>
<name>A0ABY2D3D4_9GAMM</name>
<evidence type="ECO:0000313" key="2">
    <source>
        <dbReference type="Proteomes" id="UP000294823"/>
    </source>
</evidence>
<feature type="non-terminal residue" evidence="1">
    <location>
        <position position="82"/>
    </location>
</feature>
<gene>
    <name evidence="1" type="ORF">E0702_16260</name>
</gene>
<evidence type="ECO:0000313" key="1">
    <source>
        <dbReference type="EMBL" id="TDA93074.1"/>
    </source>
</evidence>
<protein>
    <submittedName>
        <fullName evidence="1">Uncharacterized protein</fullName>
    </submittedName>
</protein>